<dbReference type="EMBL" id="CM003613">
    <property type="protein sequence ID" value="KYP54139.1"/>
    <property type="molecule type" value="Genomic_DNA"/>
</dbReference>
<dbReference type="PANTHER" id="PTHR37238:SF1">
    <property type="entry name" value="OS05G0532500 PROTEIN"/>
    <property type="match status" value="1"/>
</dbReference>
<dbReference type="STRING" id="3821.A0A151SH82"/>
<dbReference type="Proteomes" id="UP000075243">
    <property type="component" value="Chromosome 11"/>
</dbReference>
<protein>
    <submittedName>
        <fullName evidence="1">Uncharacterized protein</fullName>
    </submittedName>
</protein>
<dbReference type="Gramene" id="C.cajan_00304.t">
    <property type="protein sequence ID" value="C.cajan_00304.t"/>
    <property type="gene ID" value="C.cajan_00304"/>
</dbReference>
<dbReference type="AlphaFoldDB" id="A0A151SH82"/>
<accession>A0A151SH82</accession>
<name>A0A151SH82_CAJCA</name>
<gene>
    <name evidence="1" type="ORF">KK1_000313</name>
</gene>
<dbReference type="OMA" id="PSSEYNC"/>
<keyword evidence="2" id="KW-1185">Reference proteome</keyword>
<proteinExistence type="predicted"/>
<evidence type="ECO:0000313" key="1">
    <source>
        <dbReference type="EMBL" id="KYP54139.1"/>
    </source>
</evidence>
<sequence length="387" mass="42926">MGLGCEVEDHLHRLRSDLSSLLHQIDELVVQAIEVNKKKRVSKEGKSKIESFSRVLSDMLSSLKPWVPKFQNALQPEEADTVSEDEIRECDSPEETTLNLVSPSPLVSWRANCTVERGRQMFMLTPLPLSSKHHQKQPLFPPPSTSTNSVVVKPTPIKQMPSNQDGSILVMMTPCLKMSPPKSCILLEPISEMHHLGDNKVRKATPYPVGVHFSDSEDSESPGGDGLALMYPELLGINGVSKVGIGKKTVEASPDWFTSPPKTCVLLEPPDEKFDGHSRVQITGNILNEQVSKVKDDDDDVSKDHNQAKKMCKQDHFVGNLSHIESTPMPESSFRTGKGPGENTLKKELWTKFEAASSWGCQPKLHTVQKNTQKGFLDLLEEASCDE</sequence>
<evidence type="ECO:0000313" key="2">
    <source>
        <dbReference type="Proteomes" id="UP000075243"/>
    </source>
</evidence>
<dbReference type="PANTHER" id="PTHR37238">
    <property type="entry name" value="OS05G0532500 PROTEIN"/>
    <property type="match status" value="1"/>
</dbReference>
<reference evidence="1 2" key="1">
    <citation type="journal article" date="2012" name="Nat. Biotechnol.">
        <title>Draft genome sequence of pigeonpea (Cajanus cajan), an orphan legume crop of resource-poor farmers.</title>
        <authorList>
            <person name="Varshney R.K."/>
            <person name="Chen W."/>
            <person name="Li Y."/>
            <person name="Bharti A.K."/>
            <person name="Saxena R.K."/>
            <person name="Schlueter J.A."/>
            <person name="Donoghue M.T."/>
            <person name="Azam S."/>
            <person name="Fan G."/>
            <person name="Whaley A.M."/>
            <person name="Farmer A.D."/>
            <person name="Sheridan J."/>
            <person name="Iwata A."/>
            <person name="Tuteja R."/>
            <person name="Penmetsa R.V."/>
            <person name="Wu W."/>
            <person name="Upadhyaya H.D."/>
            <person name="Yang S.P."/>
            <person name="Shah T."/>
            <person name="Saxena K.B."/>
            <person name="Michael T."/>
            <person name="McCombie W.R."/>
            <person name="Yang B."/>
            <person name="Zhang G."/>
            <person name="Yang H."/>
            <person name="Wang J."/>
            <person name="Spillane C."/>
            <person name="Cook D.R."/>
            <person name="May G.D."/>
            <person name="Xu X."/>
            <person name="Jackson S.A."/>
        </authorList>
    </citation>
    <scope>NUCLEOTIDE SEQUENCE [LARGE SCALE GENOMIC DNA]</scope>
    <source>
        <strain evidence="2">cv. Asha</strain>
    </source>
</reference>
<organism evidence="1 2">
    <name type="scientific">Cajanus cajan</name>
    <name type="common">Pigeon pea</name>
    <name type="synonym">Cajanus indicus</name>
    <dbReference type="NCBI Taxonomy" id="3821"/>
    <lineage>
        <taxon>Eukaryota</taxon>
        <taxon>Viridiplantae</taxon>
        <taxon>Streptophyta</taxon>
        <taxon>Embryophyta</taxon>
        <taxon>Tracheophyta</taxon>
        <taxon>Spermatophyta</taxon>
        <taxon>Magnoliopsida</taxon>
        <taxon>eudicotyledons</taxon>
        <taxon>Gunneridae</taxon>
        <taxon>Pentapetalae</taxon>
        <taxon>rosids</taxon>
        <taxon>fabids</taxon>
        <taxon>Fabales</taxon>
        <taxon>Fabaceae</taxon>
        <taxon>Papilionoideae</taxon>
        <taxon>50 kb inversion clade</taxon>
        <taxon>NPAAA clade</taxon>
        <taxon>indigoferoid/millettioid clade</taxon>
        <taxon>Phaseoleae</taxon>
        <taxon>Cajanus</taxon>
    </lineage>
</organism>